<keyword evidence="1" id="KW-0812">Transmembrane</keyword>
<proteinExistence type="predicted"/>
<organism evidence="3 4">
    <name type="scientific">Immersiella caudata</name>
    <dbReference type="NCBI Taxonomy" id="314043"/>
    <lineage>
        <taxon>Eukaryota</taxon>
        <taxon>Fungi</taxon>
        <taxon>Dikarya</taxon>
        <taxon>Ascomycota</taxon>
        <taxon>Pezizomycotina</taxon>
        <taxon>Sordariomycetes</taxon>
        <taxon>Sordariomycetidae</taxon>
        <taxon>Sordariales</taxon>
        <taxon>Lasiosphaeriaceae</taxon>
        <taxon>Immersiella</taxon>
    </lineage>
</organism>
<gene>
    <name evidence="3" type="ORF">B0T14DRAFT_530172</name>
</gene>
<dbReference type="Proteomes" id="UP001175000">
    <property type="component" value="Unassembled WGS sequence"/>
</dbReference>
<protein>
    <submittedName>
        <fullName evidence="3">Uncharacterized protein</fullName>
    </submittedName>
</protein>
<accession>A0AA39W4E0</accession>
<sequence>MAPTKAFIRLFPWLIIAVCARTQGYTVFQPTCSAPTEPVNFVSAPNSRGTLEILWSSLFTIFACTWTIQHPNVPEQRDGQFPGWKGDIRWGLRHAIESLKLAVATILAPEIVIFVAWCDICAARYVCSKLDRFAKDDGVPWTMAHSHYATMGGFVIRVKKRLENGPGSGQPYHLTGPDLCYLREKGHIPSLPNLTEEEIGDKSKSDPLLKALAIGQILWSIVQISVRTVRGLSISLLELSVLAFAACAIVVYLLYWSKPKNVNTATTILEFDGEIPATIRENFTGAIDPIREFLVSNDSAQDRARDSKGRPIRTLTYHDEGERSDAMVFFMYVVGPALFGGIHIAGWNFFFPTEVEKILWRCASVYTTAIFLLIMIFSVLEYICLSFFIGESAASDQSSYLRPGLAWLYIVARLIILVETFRTLVYLPLDVFTSTWTSEIPHFS</sequence>
<keyword evidence="1" id="KW-0472">Membrane</keyword>
<dbReference type="PANTHER" id="PTHR35043">
    <property type="entry name" value="TRANSCRIPTION FACTOR DOMAIN-CONTAINING PROTEIN"/>
    <property type="match status" value="1"/>
</dbReference>
<dbReference type="AlphaFoldDB" id="A0AA39W4E0"/>
<feature type="transmembrane region" description="Helical" evidence="1">
    <location>
        <begin position="400"/>
        <end position="418"/>
    </location>
</feature>
<evidence type="ECO:0000313" key="3">
    <source>
        <dbReference type="EMBL" id="KAK0611334.1"/>
    </source>
</evidence>
<feature type="transmembrane region" description="Helical" evidence="1">
    <location>
        <begin position="329"/>
        <end position="351"/>
    </location>
</feature>
<comment type="caution">
    <text evidence="3">The sequence shown here is derived from an EMBL/GenBank/DDBJ whole genome shotgun (WGS) entry which is preliminary data.</text>
</comment>
<evidence type="ECO:0000256" key="1">
    <source>
        <dbReference type="SAM" id="Phobius"/>
    </source>
</evidence>
<dbReference type="EMBL" id="JAULSU010000007">
    <property type="protein sequence ID" value="KAK0611334.1"/>
    <property type="molecule type" value="Genomic_DNA"/>
</dbReference>
<keyword evidence="1" id="KW-1133">Transmembrane helix</keyword>
<keyword evidence="2" id="KW-0732">Signal</keyword>
<reference evidence="3" key="1">
    <citation type="submission" date="2023-06" db="EMBL/GenBank/DDBJ databases">
        <title>Genome-scale phylogeny and comparative genomics of the fungal order Sordariales.</title>
        <authorList>
            <consortium name="Lawrence Berkeley National Laboratory"/>
            <person name="Hensen N."/>
            <person name="Bonometti L."/>
            <person name="Westerberg I."/>
            <person name="Brannstrom I.O."/>
            <person name="Guillou S."/>
            <person name="Cros-Aarteil S."/>
            <person name="Calhoun S."/>
            <person name="Haridas S."/>
            <person name="Kuo A."/>
            <person name="Mondo S."/>
            <person name="Pangilinan J."/>
            <person name="Riley R."/>
            <person name="Labutti K."/>
            <person name="Andreopoulos B."/>
            <person name="Lipzen A."/>
            <person name="Chen C."/>
            <person name="Yanf M."/>
            <person name="Daum C."/>
            <person name="Ng V."/>
            <person name="Clum A."/>
            <person name="Steindorff A."/>
            <person name="Ohm R."/>
            <person name="Martin F."/>
            <person name="Silar P."/>
            <person name="Natvig D."/>
            <person name="Lalanne C."/>
            <person name="Gautier V."/>
            <person name="Ament-Velasquez S.L."/>
            <person name="Kruys A."/>
            <person name="Hutchinson M.I."/>
            <person name="Powell A.J."/>
            <person name="Barry K."/>
            <person name="Miller A.N."/>
            <person name="Grigoriev I.V."/>
            <person name="Debuchy R."/>
            <person name="Gladieux P."/>
            <person name="Thoren M.H."/>
            <person name="Johannesson H."/>
        </authorList>
    </citation>
    <scope>NUCLEOTIDE SEQUENCE</scope>
    <source>
        <strain evidence="3">CBS 606.72</strain>
    </source>
</reference>
<feature type="chain" id="PRO_5041296476" evidence="2">
    <location>
        <begin position="25"/>
        <end position="444"/>
    </location>
</feature>
<feature type="transmembrane region" description="Helical" evidence="1">
    <location>
        <begin position="363"/>
        <end position="388"/>
    </location>
</feature>
<feature type="transmembrane region" description="Helical" evidence="1">
    <location>
        <begin position="236"/>
        <end position="255"/>
    </location>
</feature>
<dbReference type="PANTHER" id="PTHR35043:SF7">
    <property type="entry name" value="TRANSCRIPTION FACTOR DOMAIN-CONTAINING PROTEIN"/>
    <property type="match status" value="1"/>
</dbReference>
<evidence type="ECO:0000256" key="2">
    <source>
        <dbReference type="SAM" id="SignalP"/>
    </source>
</evidence>
<keyword evidence="4" id="KW-1185">Reference proteome</keyword>
<evidence type="ECO:0000313" key="4">
    <source>
        <dbReference type="Proteomes" id="UP001175000"/>
    </source>
</evidence>
<name>A0AA39W4E0_9PEZI</name>
<feature type="signal peptide" evidence="2">
    <location>
        <begin position="1"/>
        <end position="24"/>
    </location>
</feature>